<organism evidence="1 2">
    <name type="scientific">Neolentinus lepideus HHB14362 ss-1</name>
    <dbReference type="NCBI Taxonomy" id="1314782"/>
    <lineage>
        <taxon>Eukaryota</taxon>
        <taxon>Fungi</taxon>
        <taxon>Dikarya</taxon>
        <taxon>Basidiomycota</taxon>
        <taxon>Agaricomycotina</taxon>
        <taxon>Agaricomycetes</taxon>
        <taxon>Gloeophyllales</taxon>
        <taxon>Gloeophyllaceae</taxon>
        <taxon>Neolentinus</taxon>
    </lineage>
</organism>
<accession>A0A165U5W6</accession>
<dbReference type="EMBL" id="KV425561">
    <property type="protein sequence ID" value="KZT27691.1"/>
    <property type="molecule type" value="Genomic_DNA"/>
</dbReference>
<proteinExistence type="predicted"/>
<dbReference type="AlphaFoldDB" id="A0A165U5W6"/>
<name>A0A165U5W6_9AGAM</name>
<gene>
    <name evidence="1" type="ORF">NEOLEDRAFT_1168126</name>
</gene>
<dbReference type="InParanoid" id="A0A165U5W6"/>
<reference evidence="1 2" key="1">
    <citation type="journal article" date="2016" name="Mol. Biol. Evol.">
        <title>Comparative Genomics of Early-Diverging Mushroom-Forming Fungi Provides Insights into the Origins of Lignocellulose Decay Capabilities.</title>
        <authorList>
            <person name="Nagy L.G."/>
            <person name="Riley R."/>
            <person name="Tritt A."/>
            <person name="Adam C."/>
            <person name="Daum C."/>
            <person name="Floudas D."/>
            <person name="Sun H."/>
            <person name="Yadav J.S."/>
            <person name="Pangilinan J."/>
            <person name="Larsson K.H."/>
            <person name="Matsuura K."/>
            <person name="Barry K."/>
            <person name="Labutti K."/>
            <person name="Kuo R."/>
            <person name="Ohm R.A."/>
            <person name="Bhattacharya S.S."/>
            <person name="Shirouzu T."/>
            <person name="Yoshinaga Y."/>
            <person name="Martin F.M."/>
            <person name="Grigoriev I.V."/>
            <person name="Hibbett D.S."/>
        </authorList>
    </citation>
    <scope>NUCLEOTIDE SEQUENCE [LARGE SCALE GENOMIC DNA]</scope>
    <source>
        <strain evidence="1 2">HHB14362 ss-1</strain>
    </source>
</reference>
<protein>
    <submittedName>
        <fullName evidence="1">Uncharacterized protein</fullName>
    </submittedName>
</protein>
<dbReference type="Proteomes" id="UP000076761">
    <property type="component" value="Unassembled WGS sequence"/>
</dbReference>
<sequence>MSLDFYTGVFALAALGTRTMFAGWIGHRAHSPVPQNFQVLNALLSGFRDVRWPSWPISLVRDNTCYSPKTNTDQHLSCLPYIHQFTIGCLLSRNYIKPNLLTTTAVVERQGFSHQRIRAGWILGVCGRR</sequence>
<evidence type="ECO:0000313" key="2">
    <source>
        <dbReference type="Proteomes" id="UP000076761"/>
    </source>
</evidence>
<evidence type="ECO:0000313" key="1">
    <source>
        <dbReference type="EMBL" id="KZT27691.1"/>
    </source>
</evidence>
<keyword evidence="2" id="KW-1185">Reference proteome</keyword>